<dbReference type="OrthoDB" id="6408184at2759"/>
<evidence type="ECO:0000313" key="5">
    <source>
        <dbReference type="Proteomes" id="UP000054359"/>
    </source>
</evidence>
<evidence type="ECO:0008006" key="6">
    <source>
        <dbReference type="Google" id="ProtNLM"/>
    </source>
</evidence>
<feature type="non-terminal residue" evidence="4">
    <location>
        <position position="100"/>
    </location>
</feature>
<accession>A0A087TWU0</accession>
<evidence type="ECO:0000256" key="1">
    <source>
        <dbReference type="ARBA" id="ARBA00004613"/>
    </source>
</evidence>
<name>A0A087TWU0_STEMI</name>
<dbReference type="GO" id="GO:0005576">
    <property type="term" value="C:extracellular region"/>
    <property type="evidence" value="ECO:0007669"/>
    <property type="project" value="UniProtKB-SubCell"/>
</dbReference>
<keyword evidence="2" id="KW-0964">Secreted</keyword>
<dbReference type="Pfam" id="PF17556">
    <property type="entry name" value="MIT_LIKE_ACTX"/>
    <property type="match status" value="1"/>
</dbReference>
<keyword evidence="3" id="KW-0732">Signal</keyword>
<evidence type="ECO:0000256" key="3">
    <source>
        <dbReference type="SAM" id="SignalP"/>
    </source>
</evidence>
<evidence type="ECO:0000256" key="2">
    <source>
        <dbReference type="ARBA" id="ARBA00022525"/>
    </source>
</evidence>
<comment type="subcellular location">
    <subcellularLocation>
        <location evidence="1">Secreted</location>
    </subcellularLocation>
</comment>
<dbReference type="Proteomes" id="UP000054359">
    <property type="component" value="Unassembled WGS sequence"/>
</dbReference>
<reference evidence="4 5" key="1">
    <citation type="submission" date="2013-11" db="EMBL/GenBank/DDBJ databases">
        <title>Genome sequencing of Stegodyphus mimosarum.</title>
        <authorList>
            <person name="Bechsgaard J."/>
        </authorList>
    </citation>
    <scope>NUCLEOTIDE SEQUENCE [LARGE SCALE GENOMIC DNA]</scope>
</reference>
<keyword evidence="5" id="KW-1185">Reference proteome</keyword>
<evidence type="ECO:0000313" key="4">
    <source>
        <dbReference type="EMBL" id="KFM69579.1"/>
    </source>
</evidence>
<proteinExistence type="predicted"/>
<dbReference type="AlphaFoldDB" id="A0A087TWU0"/>
<protein>
    <recommendedName>
        <fullName evidence="6">Prokineticin domain-containing protein</fullName>
    </recommendedName>
</protein>
<dbReference type="EMBL" id="KK117113">
    <property type="protein sequence ID" value="KFM69579.1"/>
    <property type="molecule type" value="Genomic_DNA"/>
</dbReference>
<gene>
    <name evidence="4" type="ORF">X975_08255</name>
</gene>
<dbReference type="InterPro" id="IPR020202">
    <property type="entry name" value="Atracotoxin"/>
</dbReference>
<feature type="chain" id="PRO_5001829981" description="Prokineticin domain-containing protein" evidence="3">
    <location>
        <begin position="21"/>
        <end position="100"/>
    </location>
</feature>
<sequence length="100" mass="11243">MMKVTVAVLFICVVLAVASAKKCDNSDECEADECCVKGIIFSSRCQKMKKEGDLCIQHPDEWKEEGKFRFACPCVEGLECKKEEKDENSILPAMYKCHAT</sequence>
<organism evidence="4 5">
    <name type="scientific">Stegodyphus mimosarum</name>
    <name type="common">African social velvet spider</name>
    <dbReference type="NCBI Taxonomy" id="407821"/>
    <lineage>
        <taxon>Eukaryota</taxon>
        <taxon>Metazoa</taxon>
        <taxon>Ecdysozoa</taxon>
        <taxon>Arthropoda</taxon>
        <taxon>Chelicerata</taxon>
        <taxon>Arachnida</taxon>
        <taxon>Araneae</taxon>
        <taxon>Araneomorphae</taxon>
        <taxon>Entelegynae</taxon>
        <taxon>Eresoidea</taxon>
        <taxon>Eresidae</taxon>
        <taxon>Stegodyphus</taxon>
    </lineage>
</organism>
<feature type="signal peptide" evidence="3">
    <location>
        <begin position="1"/>
        <end position="20"/>
    </location>
</feature>
<dbReference type="Gene3D" id="2.10.80.10">
    <property type="entry name" value="Lipase, subunit A"/>
    <property type="match status" value="1"/>
</dbReference>
<dbReference type="OMA" id="YKNANCK"/>